<evidence type="ECO:0000313" key="3">
    <source>
        <dbReference type="Proteomes" id="UP000593566"/>
    </source>
</evidence>
<evidence type="ECO:0008006" key="4">
    <source>
        <dbReference type="Google" id="ProtNLM"/>
    </source>
</evidence>
<evidence type="ECO:0000313" key="2">
    <source>
        <dbReference type="EMBL" id="KAF6224035.1"/>
    </source>
</evidence>
<comment type="caution">
    <text evidence="2">The sequence shown here is derived from an EMBL/GenBank/DDBJ whole genome shotgun (WGS) entry which is preliminary data.</text>
</comment>
<dbReference type="GeneID" id="59338999"/>
<dbReference type="PANTHER" id="PTHR47938:SF45">
    <property type="entry name" value="PENTACOTRIPEPTIDE-REPEAT REGION OF PRORP DOMAIN-CONTAINING PROTEIN"/>
    <property type="match status" value="1"/>
</dbReference>
<name>A0A8H6CIK5_9LECA</name>
<dbReference type="InterPro" id="IPR002885">
    <property type="entry name" value="PPR_rpt"/>
</dbReference>
<accession>A0A8H6CIK5</accession>
<sequence>MPTLNASVERNSSSRVKPVKRPLGIQLLTFVFTFLQPATFMLLSTLKEQPIKTATRKHRPTPSTPPPPPRQLDNIFIDALAKACLCRQHTMAQAIVSNPGYLYHKVRRRNAYDAARQLRHLHRAAISPCPPAKPRPLSREEYLSMLDYYSESYSTRAGVLAELPPATPMSFTFKSENTMIPPPEVHTDIEEPPPPAREQATDKTLPSLVHLLKVLDRGDCTHEEAFEAYSALPFPGVSYLSDHTRRLLFHRLSVLEKKNKTSKVRFLSVVEDMKSTNLPMTRGEWTSAIAFCGQCFTRITAVDVENALRLWKEMEQEANVKGGSVTFNILFDMAAKAEKFVLAEMILKEMGVRKLEYNRYSRNAFIFYHGLRGDGDAVRRAYREYVEAGEIVDTVVMNCVITSLIRAGEPAAAEQVFERMKRMHTKHSSQHIPPSNWRDIRDLGRLLNRATQRFKEEPWKIRQLQKEQSIAPDVQTYAHFVEYHVSQTGELRRIAVLLAEMQHQGLPMHGRIFTKLFKGFTYHGGVRYTSWTRARLEIVWESMLAALDQGLDDVRMMKWMVIWAVKAFKRCAGRQRTLEIWSELSQRGKPSDGDMEFVMGMLGEILPMDGGYYR</sequence>
<dbReference type="PANTHER" id="PTHR47938">
    <property type="entry name" value="RESPIRATORY COMPLEX I CHAPERONE (CIA84), PUTATIVE (AFU_ORTHOLOGUE AFUA_2G06020)-RELATED"/>
    <property type="match status" value="1"/>
</dbReference>
<dbReference type="Gene3D" id="1.25.40.10">
    <property type="entry name" value="Tetratricopeptide repeat domain"/>
    <property type="match status" value="1"/>
</dbReference>
<reference evidence="2 3" key="1">
    <citation type="journal article" date="2020" name="Genomics">
        <title>Complete, high-quality genomes from long-read metagenomic sequencing of two wolf lichen thalli reveals enigmatic genome architecture.</title>
        <authorList>
            <person name="McKenzie S.K."/>
            <person name="Walston R.F."/>
            <person name="Allen J.L."/>
        </authorList>
    </citation>
    <scope>NUCLEOTIDE SEQUENCE [LARGE SCALE GENOMIC DNA]</scope>
    <source>
        <strain evidence="2">WasteWater1</strain>
    </source>
</reference>
<feature type="repeat" description="PPR" evidence="1">
    <location>
        <begin position="393"/>
        <end position="427"/>
    </location>
</feature>
<gene>
    <name evidence="2" type="ORF">HO133_010609</name>
</gene>
<dbReference type="NCBIfam" id="TIGR00756">
    <property type="entry name" value="PPR"/>
    <property type="match status" value="1"/>
</dbReference>
<dbReference type="PROSITE" id="PS51375">
    <property type="entry name" value="PPR"/>
    <property type="match status" value="1"/>
</dbReference>
<dbReference type="AlphaFoldDB" id="A0A8H6CIK5"/>
<dbReference type="GO" id="GO:0003729">
    <property type="term" value="F:mRNA binding"/>
    <property type="evidence" value="ECO:0007669"/>
    <property type="project" value="TreeGrafter"/>
</dbReference>
<proteinExistence type="predicted"/>
<protein>
    <recommendedName>
        <fullName evidence="4">Pentatricopeptide repeat-containing protein</fullName>
    </recommendedName>
</protein>
<dbReference type="Proteomes" id="UP000593566">
    <property type="component" value="Unassembled WGS sequence"/>
</dbReference>
<dbReference type="EMBL" id="JACCJB010000009">
    <property type="protein sequence ID" value="KAF6224035.1"/>
    <property type="molecule type" value="Genomic_DNA"/>
</dbReference>
<keyword evidence="3" id="KW-1185">Reference proteome</keyword>
<dbReference type="RefSeq" id="XP_037153095.1">
    <property type="nucleotide sequence ID" value="XM_037301461.1"/>
</dbReference>
<dbReference type="InterPro" id="IPR011990">
    <property type="entry name" value="TPR-like_helical_dom_sf"/>
</dbReference>
<organism evidence="2 3">
    <name type="scientific">Letharia lupina</name>
    <dbReference type="NCBI Taxonomy" id="560253"/>
    <lineage>
        <taxon>Eukaryota</taxon>
        <taxon>Fungi</taxon>
        <taxon>Dikarya</taxon>
        <taxon>Ascomycota</taxon>
        <taxon>Pezizomycotina</taxon>
        <taxon>Lecanoromycetes</taxon>
        <taxon>OSLEUM clade</taxon>
        <taxon>Lecanoromycetidae</taxon>
        <taxon>Lecanorales</taxon>
        <taxon>Lecanorineae</taxon>
        <taxon>Parmeliaceae</taxon>
        <taxon>Letharia</taxon>
    </lineage>
</organism>
<evidence type="ECO:0000256" key="1">
    <source>
        <dbReference type="PROSITE-ProRule" id="PRU00708"/>
    </source>
</evidence>
<dbReference type="Pfam" id="PF01535">
    <property type="entry name" value="PPR"/>
    <property type="match status" value="2"/>
</dbReference>